<feature type="domain" description="HTH lysR-type" evidence="5">
    <location>
        <begin position="1"/>
        <end position="66"/>
    </location>
</feature>
<dbReference type="InterPro" id="IPR000847">
    <property type="entry name" value="LysR_HTH_N"/>
</dbReference>
<evidence type="ECO:0000256" key="2">
    <source>
        <dbReference type="ARBA" id="ARBA00023015"/>
    </source>
</evidence>
<dbReference type="Proteomes" id="UP000774947">
    <property type="component" value="Unassembled WGS sequence"/>
</dbReference>
<dbReference type="PRINTS" id="PR00039">
    <property type="entry name" value="HTHLYSR"/>
</dbReference>
<keyword evidence="3" id="KW-0238">DNA-binding</keyword>
<protein>
    <submittedName>
        <fullName evidence="6">LysR family transcriptional regulator</fullName>
    </submittedName>
</protein>
<dbReference type="Pfam" id="PF03466">
    <property type="entry name" value="LysR_substrate"/>
    <property type="match status" value="1"/>
</dbReference>
<evidence type="ECO:0000256" key="1">
    <source>
        <dbReference type="ARBA" id="ARBA00009437"/>
    </source>
</evidence>
<dbReference type="Gene3D" id="3.40.190.290">
    <property type="match status" value="1"/>
</dbReference>
<dbReference type="SUPFAM" id="SSF46785">
    <property type="entry name" value="Winged helix' DNA-binding domain"/>
    <property type="match status" value="1"/>
</dbReference>
<dbReference type="GO" id="GO:0003700">
    <property type="term" value="F:DNA-binding transcription factor activity"/>
    <property type="evidence" value="ECO:0007669"/>
    <property type="project" value="InterPro"/>
</dbReference>
<gene>
    <name evidence="6" type="ORF">K8W17_07090</name>
</gene>
<evidence type="ECO:0000256" key="4">
    <source>
        <dbReference type="ARBA" id="ARBA00023163"/>
    </source>
</evidence>
<sequence length="324" mass="37457">MKTRQENLFASKTLTYFLQLAETMNYTQAAQILGITQPALTQQIKKLERTVGAPVFFSIGKKLYLSDAGRTMLATTQQIFEIVNGALDKVQQSTSATEGPISIGFLSSMETIAFEKFFVNFNKLYPDVKISFDLLTRREIWDRLENNQIDLAVMYVPDESIKNWRAYDTKKIASDHLVFLHHDDKLANRKKVKLAAASKNDWVGYPPDYFISQLLSEVFKNKMVDEPEIKGQFTSPFSIIRFAQARDYVTALPYTFFLAHTDRITMHHADFDPAINFDVSFVYRNDKAKIPRIKLFFEEWDKYFAKKDYLSVLGDIESHRFGVK</sequence>
<dbReference type="CDD" id="cd05466">
    <property type="entry name" value="PBP2_LTTR_substrate"/>
    <property type="match status" value="1"/>
</dbReference>
<dbReference type="GO" id="GO:0000976">
    <property type="term" value="F:transcription cis-regulatory region binding"/>
    <property type="evidence" value="ECO:0007669"/>
    <property type="project" value="TreeGrafter"/>
</dbReference>
<keyword evidence="2" id="KW-0805">Transcription regulation</keyword>
<accession>A0A921DVC6</accession>
<evidence type="ECO:0000259" key="5">
    <source>
        <dbReference type="PROSITE" id="PS50931"/>
    </source>
</evidence>
<keyword evidence="4" id="KW-0804">Transcription</keyword>
<dbReference type="SUPFAM" id="SSF53850">
    <property type="entry name" value="Periplasmic binding protein-like II"/>
    <property type="match status" value="1"/>
</dbReference>
<comment type="caution">
    <text evidence="6">The sequence shown here is derived from an EMBL/GenBank/DDBJ whole genome shotgun (WGS) entry which is preliminary data.</text>
</comment>
<dbReference type="InterPro" id="IPR005119">
    <property type="entry name" value="LysR_subst-bd"/>
</dbReference>
<evidence type="ECO:0000313" key="7">
    <source>
        <dbReference type="Proteomes" id="UP000774947"/>
    </source>
</evidence>
<dbReference type="PROSITE" id="PS50931">
    <property type="entry name" value="HTH_LYSR"/>
    <property type="match status" value="1"/>
</dbReference>
<dbReference type="AlphaFoldDB" id="A0A921DVC6"/>
<proteinExistence type="inferred from homology"/>
<dbReference type="Pfam" id="PF00126">
    <property type="entry name" value="HTH_1"/>
    <property type="match status" value="1"/>
</dbReference>
<reference evidence="6" key="2">
    <citation type="submission" date="2021-09" db="EMBL/GenBank/DDBJ databases">
        <authorList>
            <person name="Gilroy R."/>
        </authorList>
    </citation>
    <scope>NUCLEOTIDE SEQUENCE</scope>
    <source>
        <strain evidence="6">CHK173-2119</strain>
    </source>
</reference>
<dbReference type="PANTHER" id="PTHR30126">
    <property type="entry name" value="HTH-TYPE TRANSCRIPTIONAL REGULATOR"/>
    <property type="match status" value="1"/>
</dbReference>
<dbReference type="Gene3D" id="1.10.10.10">
    <property type="entry name" value="Winged helix-like DNA-binding domain superfamily/Winged helix DNA-binding domain"/>
    <property type="match status" value="1"/>
</dbReference>
<organism evidence="6 7">
    <name type="scientific">Lapidilactobacillus dextrinicus</name>
    <dbReference type="NCBI Taxonomy" id="51664"/>
    <lineage>
        <taxon>Bacteria</taxon>
        <taxon>Bacillati</taxon>
        <taxon>Bacillota</taxon>
        <taxon>Bacilli</taxon>
        <taxon>Lactobacillales</taxon>
        <taxon>Lactobacillaceae</taxon>
        <taxon>Lapidilactobacillus</taxon>
    </lineage>
</organism>
<evidence type="ECO:0000313" key="6">
    <source>
        <dbReference type="EMBL" id="HJE15825.1"/>
    </source>
</evidence>
<dbReference type="EMBL" id="DYXY01000186">
    <property type="protein sequence ID" value="HJE15825.1"/>
    <property type="molecule type" value="Genomic_DNA"/>
</dbReference>
<dbReference type="PANTHER" id="PTHR30126:SF40">
    <property type="entry name" value="HTH-TYPE TRANSCRIPTIONAL REGULATOR GLTR"/>
    <property type="match status" value="1"/>
</dbReference>
<dbReference type="InterPro" id="IPR036388">
    <property type="entry name" value="WH-like_DNA-bd_sf"/>
</dbReference>
<dbReference type="InterPro" id="IPR036390">
    <property type="entry name" value="WH_DNA-bd_sf"/>
</dbReference>
<name>A0A921DVC6_9LACO</name>
<evidence type="ECO:0000256" key="3">
    <source>
        <dbReference type="ARBA" id="ARBA00023125"/>
    </source>
</evidence>
<reference evidence="6" key="1">
    <citation type="journal article" date="2021" name="PeerJ">
        <title>Extensive microbial diversity within the chicken gut microbiome revealed by metagenomics and culture.</title>
        <authorList>
            <person name="Gilroy R."/>
            <person name="Ravi A."/>
            <person name="Getino M."/>
            <person name="Pursley I."/>
            <person name="Horton D.L."/>
            <person name="Alikhan N.F."/>
            <person name="Baker D."/>
            <person name="Gharbi K."/>
            <person name="Hall N."/>
            <person name="Watson M."/>
            <person name="Adriaenssens E.M."/>
            <person name="Foster-Nyarko E."/>
            <person name="Jarju S."/>
            <person name="Secka A."/>
            <person name="Antonio M."/>
            <person name="Oren A."/>
            <person name="Chaudhuri R.R."/>
            <person name="La Ragione R."/>
            <person name="Hildebrand F."/>
            <person name="Pallen M.J."/>
        </authorList>
    </citation>
    <scope>NUCLEOTIDE SEQUENCE</scope>
    <source>
        <strain evidence="6">CHK173-2119</strain>
    </source>
</reference>
<comment type="similarity">
    <text evidence="1">Belongs to the LysR transcriptional regulatory family.</text>
</comment>